<keyword evidence="2" id="KW-1185">Reference proteome</keyword>
<comment type="caution">
    <text evidence="1">The sequence shown here is derived from an EMBL/GenBank/DDBJ whole genome shotgun (WGS) entry which is preliminary data.</text>
</comment>
<dbReference type="Proteomes" id="UP000821845">
    <property type="component" value="Chromosome 4"/>
</dbReference>
<evidence type="ECO:0000313" key="1">
    <source>
        <dbReference type="EMBL" id="KAH6932975.1"/>
    </source>
</evidence>
<name>A0ACB7SEI7_HYAAI</name>
<reference evidence="1" key="1">
    <citation type="submission" date="2020-05" db="EMBL/GenBank/DDBJ databases">
        <title>Large-scale comparative analyses of tick genomes elucidate their genetic diversity and vector capacities.</title>
        <authorList>
            <person name="Jia N."/>
            <person name="Wang J."/>
            <person name="Shi W."/>
            <person name="Du L."/>
            <person name="Sun Y."/>
            <person name="Zhan W."/>
            <person name="Jiang J."/>
            <person name="Wang Q."/>
            <person name="Zhang B."/>
            <person name="Ji P."/>
            <person name="Sakyi L.B."/>
            <person name="Cui X."/>
            <person name="Yuan T."/>
            <person name="Jiang B."/>
            <person name="Yang W."/>
            <person name="Lam T.T.-Y."/>
            <person name="Chang Q."/>
            <person name="Ding S."/>
            <person name="Wang X."/>
            <person name="Zhu J."/>
            <person name="Ruan X."/>
            <person name="Zhao L."/>
            <person name="Wei J."/>
            <person name="Que T."/>
            <person name="Du C."/>
            <person name="Cheng J."/>
            <person name="Dai P."/>
            <person name="Han X."/>
            <person name="Huang E."/>
            <person name="Gao Y."/>
            <person name="Liu J."/>
            <person name="Shao H."/>
            <person name="Ye R."/>
            <person name="Li L."/>
            <person name="Wei W."/>
            <person name="Wang X."/>
            <person name="Wang C."/>
            <person name="Yang T."/>
            <person name="Huo Q."/>
            <person name="Li W."/>
            <person name="Guo W."/>
            <person name="Chen H."/>
            <person name="Zhou L."/>
            <person name="Ni X."/>
            <person name="Tian J."/>
            <person name="Zhou Y."/>
            <person name="Sheng Y."/>
            <person name="Liu T."/>
            <person name="Pan Y."/>
            <person name="Xia L."/>
            <person name="Li J."/>
            <person name="Zhao F."/>
            <person name="Cao W."/>
        </authorList>
    </citation>
    <scope>NUCLEOTIDE SEQUENCE</scope>
    <source>
        <strain evidence="1">Hyas-2018</strain>
    </source>
</reference>
<organism evidence="1 2">
    <name type="scientific">Hyalomma asiaticum</name>
    <name type="common">Tick</name>
    <dbReference type="NCBI Taxonomy" id="266040"/>
    <lineage>
        <taxon>Eukaryota</taxon>
        <taxon>Metazoa</taxon>
        <taxon>Ecdysozoa</taxon>
        <taxon>Arthropoda</taxon>
        <taxon>Chelicerata</taxon>
        <taxon>Arachnida</taxon>
        <taxon>Acari</taxon>
        <taxon>Parasitiformes</taxon>
        <taxon>Ixodida</taxon>
        <taxon>Ixodoidea</taxon>
        <taxon>Ixodidae</taxon>
        <taxon>Hyalomminae</taxon>
        <taxon>Hyalomma</taxon>
    </lineage>
</organism>
<evidence type="ECO:0000313" key="2">
    <source>
        <dbReference type="Proteomes" id="UP000821845"/>
    </source>
</evidence>
<accession>A0ACB7SEI7</accession>
<gene>
    <name evidence="1" type="ORF">HPB50_011195</name>
</gene>
<sequence length="247" mass="26590">MDFKLPVQDRDPPVQQKADEIQFAQSSSPENVFLYTRPSRKLGVPFTAISAYLGPERARTIYVLPSRDQNIIIRHTPDIEVADKLIRDLVVNIEKRQVLLQGYLRQDGGKTCQGANRGPSHGHHGNFNTECVGVPAPSCMSKHAAEHVWTLRTSRSTSGGGAGLPFTGAPATNSRNCAAKFCTPKTAAQKGGKKKGVPQKSRHPGLPSDLPRQEPSKTDKPAPPPGGRSGEMNGGDAQQARGLGHCC</sequence>
<proteinExistence type="predicted"/>
<protein>
    <submittedName>
        <fullName evidence="1">Uncharacterized protein</fullName>
    </submittedName>
</protein>
<dbReference type="EMBL" id="CM023484">
    <property type="protein sequence ID" value="KAH6932975.1"/>
    <property type="molecule type" value="Genomic_DNA"/>
</dbReference>